<evidence type="ECO:0000313" key="1">
    <source>
        <dbReference type="EMBL" id="GIJ70408.1"/>
    </source>
</evidence>
<proteinExistence type="predicted"/>
<reference evidence="1" key="1">
    <citation type="submission" date="2021-01" db="EMBL/GenBank/DDBJ databases">
        <title>Whole genome shotgun sequence of Virgisporangium ochraceum NBRC 16418.</title>
        <authorList>
            <person name="Komaki H."/>
            <person name="Tamura T."/>
        </authorList>
    </citation>
    <scope>NUCLEOTIDE SEQUENCE</scope>
    <source>
        <strain evidence="1">NBRC 16418</strain>
    </source>
</reference>
<dbReference type="Proteomes" id="UP000635606">
    <property type="component" value="Unassembled WGS sequence"/>
</dbReference>
<organism evidence="1 2">
    <name type="scientific">Virgisporangium ochraceum</name>
    <dbReference type="NCBI Taxonomy" id="65505"/>
    <lineage>
        <taxon>Bacteria</taxon>
        <taxon>Bacillati</taxon>
        <taxon>Actinomycetota</taxon>
        <taxon>Actinomycetes</taxon>
        <taxon>Micromonosporales</taxon>
        <taxon>Micromonosporaceae</taxon>
        <taxon>Virgisporangium</taxon>
    </lineage>
</organism>
<dbReference type="AlphaFoldDB" id="A0A8J4EDB5"/>
<gene>
    <name evidence="1" type="ORF">Voc01_053250</name>
</gene>
<protein>
    <submittedName>
        <fullName evidence="1">Uncharacterized protein</fullName>
    </submittedName>
</protein>
<accession>A0A8J4EDB5</accession>
<evidence type="ECO:0000313" key="2">
    <source>
        <dbReference type="Proteomes" id="UP000635606"/>
    </source>
</evidence>
<keyword evidence="2" id="KW-1185">Reference proteome</keyword>
<dbReference type="EMBL" id="BOPH01000079">
    <property type="protein sequence ID" value="GIJ70408.1"/>
    <property type="molecule type" value="Genomic_DNA"/>
</dbReference>
<sequence>MDAAERTDAMQDQELRTVAGLLHERNVIDKKIAGIIERPMTAGHLGEWIAAKIFDIDLEQTATSKAFDGRFASGSLQGLTVNVKWYLKREGLIDVTESDGLDYYLVLAGPAAPAISSRGTVRPWCLNSVHLFDARQLLRELRERGVRIGTGTSVLAAQWAAAEIYPQQRSSALVVQPEQAALLRQFASAP</sequence>
<comment type="caution">
    <text evidence="1">The sequence shown here is derived from an EMBL/GenBank/DDBJ whole genome shotgun (WGS) entry which is preliminary data.</text>
</comment>
<name>A0A8J4EDB5_9ACTN</name>